<dbReference type="GO" id="GO:0030267">
    <property type="term" value="F:glyoxylate reductase (NADPH) activity"/>
    <property type="evidence" value="ECO:0007669"/>
    <property type="project" value="TreeGrafter"/>
</dbReference>
<proteinExistence type="inferred from homology"/>
<dbReference type="InterPro" id="IPR006139">
    <property type="entry name" value="D-isomer_2_OHA_DH_cat_dom"/>
</dbReference>
<dbReference type="SUPFAM" id="SSF52283">
    <property type="entry name" value="Formate/glycerate dehydrogenase catalytic domain-like"/>
    <property type="match status" value="1"/>
</dbReference>
<sequence length="315" mass="33393">MADKVLVFSRFAKSMLARFADRFELLETGGRPAGEVFSPDQLKDVRALLTMGAQPLGQETFDLLPALGTVVCYGTGYDGVDLKAAAERNLVIGNSPAANASAVADLAMTLLLALMRRLIPADAYLRAGGWAGAKPSPLLKPPRGLTGARVGVYGIGEIGRKIAARAAAFETEVAYHSRSRHDVPYRYVESLSELIDWCDVLLIAVRAGPDTQNIIDASMLERLGKDGVLVNISRGSVIDQPALIAALQDGTIAGAGLDVFAKEPYAPDALSELPNVVLTPHIGGHTLDAHVGMQDCVIANLTAFFAGQELPYRAA</sequence>
<keyword evidence="2 4" id="KW-0560">Oxidoreductase</keyword>
<dbReference type="InterPro" id="IPR050223">
    <property type="entry name" value="D-isomer_2-hydroxyacid_DH"/>
</dbReference>
<evidence type="ECO:0000313" key="7">
    <source>
        <dbReference type="EMBL" id="RJF70983.1"/>
    </source>
</evidence>
<evidence type="ECO:0000256" key="2">
    <source>
        <dbReference type="ARBA" id="ARBA00023002"/>
    </source>
</evidence>
<reference evidence="7 8" key="1">
    <citation type="submission" date="2018-09" db="EMBL/GenBank/DDBJ databases">
        <title>Draft genome sequence of Rhodopseudomonas palustris 2.1.18.</title>
        <authorList>
            <person name="Robertson S.L."/>
            <person name="Meyer T.E."/>
            <person name="Kyndt J.A."/>
        </authorList>
    </citation>
    <scope>NUCLEOTIDE SEQUENCE [LARGE SCALE GENOMIC DNA]</scope>
    <source>
        <strain evidence="7 8">2.1.18</strain>
    </source>
</reference>
<evidence type="ECO:0000313" key="8">
    <source>
        <dbReference type="Proteomes" id="UP000285523"/>
    </source>
</evidence>
<comment type="caution">
    <text evidence="7">The sequence shown here is derived from an EMBL/GenBank/DDBJ whole genome shotgun (WGS) entry which is preliminary data.</text>
</comment>
<evidence type="ECO:0000256" key="4">
    <source>
        <dbReference type="RuleBase" id="RU003719"/>
    </source>
</evidence>
<dbReference type="AlphaFoldDB" id="A0A418V4G4"/>
<dbReference type="Proteomes" id="UP000285523">
    <property type="component" value="Unassembled WGS sequence"/>
</dbReference>
<dbReference type="EMBL" id="QYYD01000014">
    <property type="protein sequence ID" value="RJF70983.1"/>
    <property type="molecule type" value="Genomic_DNA"/>
</dbReference>
<feature type="domain" description="D-isomer specific 2-hydroxyacid dehydrogenase catalytic" evidence="5">
    <location>
        <begin position="40"/>
        <end position="312"/>
    </location>
</feature>
<dbReference type="CDD" id="cd12156">
    <property type="entry name" value="HPPR"/>
    <property type="match status" value="1"/>
</dbReference>
<evidence type="ECO:0000256" key="3">
    <source>
        <dbReference type="ARBA" id="ARBA00023027"/>
    </source>
</evidence>
<dbReference type="PANTHER" id="PTHR10996:SF178">
    <property type="entry name" value="2-HYDROXYACID DEHYDROGENASE YGL185C-RELATED"/>
    <property type="match status" value="1"/>
</dbReference>
<organism evidence="7 8">
    <name type="scientific">Rhodopseudomonas palustris</name>
    <dbReference type="NCBI Taxonomy" id="1076"/>
    <lineage>
        <taxon>Bacteria</taxon>
        <taxon>Pseudomonadati</taxon>
        <taxon>Pseudomonadota</taxon>
        <taxon>Alphaproteobacteria</taxon>
        <taxon>Hyphomicrobiales</taxon>
        <taxon>Nitrobacteraceae</taxon>
        <taxon>Rhodopseudomonas</taxon>
    </lineage>
</organism>
<dbReference type="GO" id="GO:0051287">
    <property type="term" value="F:NAD binding"/>
    <property type="evidence" value="ECO:0007669"/>
    <property type="project" value="InterPro"/>
</dbReference>
<feature type="domain" description="D-isomer specific 2-hydroxyacid dehydrogenase NAD-binding" evidence="6">
    <location>
        <begin position="108"/>
        <end position="283"/>
    </location>
</feature>
<comment type="similarity">
    <text evidence="1 4">Belongs to the D-isomer specific 2-hydroxyacid dehydrogenase family.</text>
</comment>
<dbReference type="InterPro" id="IPR006140">
    <property type="entry name" value="D-isomer_DH_NAD-bd"/>
</dbReference>
<evidence type="ECO:0000259" key="5">
    <source>
        <dbReference type="Pfam" id="PF00389"/>
    </source>
</evidence>
<keyword evidence="3" id="KW-0520">NAD</keyword>
<dbReference type="Pfam" id="PF00389">
    <property type="entry name" value="2-Hacid_dh"/>
    <property type="match status" value="1"/>
</dbReference>
<dbReference type="OrthoDB" id="9793626at2"/>
<accession>A0A418V4G4</accession>
<dbReference type="FunFam" id="3.40.50.720:FF:000203">
    <property type="entry name" value="D-3-phosphoglycerate dehydrogenase (SerA)"/>
    <property type="match status" value="1"/>
</dbReference>
<dbReference type="SUPFAM" id="SSF51735">
    <property type="entry name" value="NAD(P)-binding Rossmann-fold domains"/>
    <property type="match status" value="1"/>
</dbReference>
<evidence type="ECO:0000259" key="6">
    <source>
        <dbReference type="Pfam" id="PF02826"/>
    </source>
</evidence>
<dbReference type="RefSeq" id="WP_119857417.1">
    <property type="nucleotide sequence ID" value="NZ_QYYD01000014.1"/>
</dbReference>
<dbReference type="Pfam" id="PF02826">
    <property type="entry name" value="2-Hacid_dh_C"/>
    <property type="match status" value="1"/>
</dbReference>
<evidence type="ECO:0000256" key="1">
    <source>
        <dbReference type="ARBA" id="ARBA00005854"/>
    </source>
</evidence>
<dbReference type="GO" id="GO:0016618">
    <property type="term" value="F:hydroxypyruvate reductase [NAD(P)H] activity"/>
    <property type="evidence" value="ECO:0007669"/>
    <property type="project" value="TreeGrafter"/>
</dbReference>
<dbReference type="InterPro" id="IPR036291">
    <property type="entry name" value="NAD(P)-bd_dom_sf"/>
</dbReference>
<dbReference type="GO" id="GO:0005829">
    <property type="term" value="C:cytosol"/>
    <property type="evidence" value="ECO:0007669"/>
    <property type="project" value="TreeGrafter"/>
</dbReference>
<name>A0A418V4G4_RHOPL</name>
<protein>
    <submittedName>
        <fullName evidence="7">2-hydroxyacid dehydrogenase</fullName>
    </submittedName>
</protein>
<gene>
    <name evidence="7" type="ORF">D4Q52_15145</name>
</gene>
<dbReference type="Gene3D" id="3.40.50.720">
    <property type="entry name" value="NAD(P)-binding Rossmann-like Domain"/>
    <property type="match status" value="2"/>
</dbReference>
<dbReference type="PANTHER" id="PTHR10996">
    <property type="entry name" value="2-HYDROXYACID DEHYDROGENASE-RELATED"/>
    <property type="match status" value="1"/>
</dbReference>